<dbReference type="GO" id="GO:0000981">
    <property type="term" value="F:DNA-binding transcription factor activity, RNA polymerase II-specific"/>
    <property type="evidence" value="ECO:0007669"/>
    <property type="project" value="TreeGrafter"/>
</dbReference>
<dbReference type="PROSITE" id="PS50071">
    <property type="entry name" value="HOMEOBOX_2"/>
    <property type="match status" value="1"/>
</dbReference>
<comment type="caution">
    <text evidence="9">The sequence shown here is derived from an EMBL/GenBank/DDBJ whole genome shotgun (WGS) entry which is preliminary data.</text>
</comment>
<dbReference type="EMBL" id="JAWZYT010003895">
    <property type="protein sequence ID" value="KAK4296290.1"/>
    <property type="molecule type" value="Genomic_DNA"/>
</dbReference>
<gene>
    <name evidence="9" type="ORF">Pmani_031214</name>
</gene>
<evidence type="ECO:0000313" key="10">
    <source>
        <dbReference type="Proteomes" id="UP001292094"/>
    </source>
</evidence>
<dbReference type="PANTHER" id="PTHR24339">
    <property type="entry name" value="HOMEOBOX PROTEIN EMX-RELATED"/>
    <property type="match status" value="1"/>
</dbReference>
<keyword evidence="3 5" id="KW-0371">Homeobox</keyword>
<dbReference type="GO" id="GO:0000978">
    <property type="term" value="F:RNA polymerase II cis-regulatory region sequence-specific DNA binding"/>
    <property type="evidence" value="ECO:0007669"/>
    <property type="project" value="TreeGrafter"/>
</dbReference>
<accession>A0AAE1NWF1</accession>
<dbReference type="InterPro" id="IPR050877">
    <property type="entry name" value="EMX-VAX-Noto_Homeobox_TFs"/>
</dbReference>
<comment type="subcellular location">
    <subcellularLocation>
        <location evidence="1 5 6">Nucleus</location>
    </subcellularLocation>
</comment>
<evidence type="ECO:0000256" key="4">
    <source>
        <dbReference type="ARBA" id="ARBA00023242"/>
    </source>
</evidence>
<keyword evidence="2 5" id="KW-0238">DNA-binding</keyword>
<organism evidence="9 10">
    <name type="scientific">Petrolisthes manimaculis</name>
    <dbReference type="NCBI Taxonomy" id="1843537"/>
    <lineage>
        <taxon>Eukaryota</taxon>
        <taxon>Metazoa</taxon>
        <taxon>Ecdysozoa</taxon>
        <taxon>Arthropoda</taxon>
        <taxon>Crustacea</taxon>
        <taxon>Multicrustacea</taxon>
        <taxon>Malacostraca</taxon>
        <taxon>Eumalacostraca</taxon>
        <taxon>Eucarida</taxon>
        <taxon>Decapoda</taxon>
        <taxon>Pleocyemata</taxon>
        <taxon>Anomura</taxon>
        <taxon>Galatheoidea</taxon>
        <taxon>Porcellanidae</taxon>
        <taxon>Petrolisthes</taxon>
    </lineage>
</organism>
<sequence length="243" mass="27803">MSDKFSRPTHIIEEIVPETLRLWKDGEGFEPGVCEYRKGPNHQPTRRDDEGMTSRQNKNRNRATSQRDQKQRHVTMITETEARHNDNRNRGTLHVTSTLFLKGPSDDKHSATRLTIGTVGTGAGNGALDLIDVWLFSRTCGWARFNWLICVIEALMHIMRELGPEQLAYLLQPFRKPKRIRTAFSPSQLLKLEEAFEKNQYVVGAERKQLAQSLNLSETQVRFTTPSLTPNARAFCAAREQKV</sequence>
<dbReference type="Gene3D" id="1.10.10.60">
    <property type="entry name" value="Homeodomain-like"/>
    <property type="match status" value="1"/>
</dbReference>
<name>A0AAE1NWF1_9EUCA</name>
<dbReference type="Proteomes" id="UP001292094">
    <property type="component" value="Unassembled WGS sequence"/>
</dbReference>
<dbReference type="GO" id="GO:0005634">
    <property type="term" value="C:nucleus"/>
    <property type="evidence" value="ECO:0007669"/>
    <property type="project" value="UniProtKB-SubCell"/>
</dbReference>
<dbReference type="SUPFAM" id="SSF46689">
    <property type="entry name" value="Homeodomain-like"/>
    <property type="match status" value="1"/>
</dbReference>
<dbReference type="PANTHER" id="PTHR24339:SF28">
    <property type="entry name" value="E5-RELATED"/>
    <property type="match status" value="1"/>
</dbReference>
<evidence type="ECO:0000256" key="3">
    <source>
        <dbReference type="ARBA" id="ARBA00023155"/>
    </source>
</evidence>
<evidence type="ECO:0000313" key="9">
    <source>
        <dbReference type="EMBL" id="KAK4296290.1"/>
    </source>
</evidence>
<dbReference type="InterPro" id="IPR009057">
    <property type="entry name" value="Homeodomain-like_sf"/>
</dbReference>
<evidence type="ECO:0000259" key="8">
    <source>
        <dbReference type="PROSITE" id="PS50071"/>
    </source>
</evidence>
<protein>
    <recommendedName>
        <fullName evidence="8">Homeobox domain-containing protein</fullName>
    </recommendedName>
</protein>
<reference evidence="9" key="1">
    <citation type="submission" date="2023-11" db="EMBL/GenBank/DDBJ databases">
        <title>Genome assemblies of two species of porcelain crab, Petrolisthes cinctipes and Petrolisthes manimaculis (Anomura: Porcellanidae).</title>
        <authorList>
            <person name="Angst P."/>
        </authorList>
    </citation>
    <scope>NUCLEOTIDE SEQUENCE</scope>
    <source>
        <strain evidence="9">PB745_02</strain>
        <tissue evidence="9">Gill</tissue>
    </source>
</reference>
<feature type="domain" description="Homeobox" evidence="8">
    <location>
        <begin position="175"/>
        <end position="222"/>
    </location>
</feature>
<evidence type="ECO:0000256" key="6">
    <source>
        <dbReference type="RuleBase" id="RU000682"/>
    </source>
</evidence>
<dbReference type="SMART" id="SM00389">
    <property type="entry name" value="HOX"/>
    <property type="match status" value="1"/>
</dbReference>
<keyword evidence="4 5" id="KW-0539">Nucleus</keyword>
<evidence type="ECO:0000256" key="5">
    <source>
        <dbReference type="PROSITE-ProRule" id="PRU00108"/>
    </source>
</evidence>
<evidence type="ECO:0000256" key="1">
    <source>
        <dbReference type="ARBA" id="ARBA00004123"/>
    </source>
</evidence>
<dbReference type="Pfam" id="PF00046">
    <property type="entry name" value="Homeodomain"/>
    <property type="match status" value="1"/>
</dbReference>
<keyword evidence="10" id="KW-1185">Reference proteome</keyword>
<dbReference type="CDD" id="cd00086">
    <property type="entry name" value="homeodomain"/>
    <property type="match status" value="1"/>
</dbReference>
<evidence type="ECO:0000256" key="7">
    <source>
        <dbReference type="SAM" id="MobiDB-lite"/>
    </source>
</evidence>
<feature type="DNA-binding region" description="Homeobox" evidence="5">
    <location>
        <begin position="177"/>
        <end position="223"/>
    </location>
</feature>
<dbReference type="AlphaFoldDB" id="A0AAE1NWF1"/>
<feature type="region of interest" description="Disordered" evidence="7">
    <location>
        <begin position="33"/>
        <end position="73"/>
    </location>
</feature>
<dbReference type="InterPro" id="IPR001356">
    <property type="entry name" value="HD"/>
</dbReference>
<evidence type="ECO:0000256" key="2">
    <source>
        <dbReference type="ARBA" id="ARBA00023125"/>
    </source>
</evidence>
<proteinExistence type="predicted"/>